<dbReference type="AlphaFoldDB" id="A0A2N9DXW0"/>
<dbReference type="InterPro" id="IPR056216">
    <property type="entry name" value="P8-like"/>
</dbReference>
<dbReference type="Pfam" id="PF24305">
    <property type="entry name" value="P8"/>
    <property type="match status" value="1"/>
</dbReference>
<proteinExistence type="predicted"/>
<name>A0A2N9DXW0_9LACO</name>
<protein>
    <submittedName>
        <fullName evidence="1">Uncharacterized protein</fullName>
    </submittedName>
</protein>
<evidence type="ECO:0000313" key="1">
    <source>
        <dbReference type="EMBL" id="SPC39664.1"/>
    </source>
</evidence>
<organism evidence="1 2">
    <name type="scientific">Latilactobacillus fuchuensis</name>
    <dbReference type="NCBI Taxonomy" id="164393"/>
    <lineage>
        <taxon>Bacteria</taxon>
        <taxon>Bacillati</taxon>
        <taxon>Bacillota</taxon>
        <taxon>Bacilli</taxon>
        <taxon>Lactobacillales</taxon>
        <taxon>Lactobacillaceae</taxon>
        <taxon>Latilactobacillus</taxon>
    </lineage>
</organism>
<accession>A0A2N9DXW0</accession>
<keyword evidence="2" id="KW-1185">Reference proteome</keyword>
<gene>
    <name evidence="1" type="ORF">LFUMFP_460044</name>
</gene>
<dbReference type="EMBL" id="OGVC01000041">
    <property type="protein sequence ID" value="SPC39664.1"/>
    <property type="molecule type" value="Genomic_DNA"/>
</dbReference>
<dbReference type="Proteomes" id="UP000238739">
    <property type="component" value="Unassembled WGS sequence"/>
</dbReference>
<dbReference type="RefSeq" id="WP_025083715.1">
    <property type="nucleotide sequence ID" value="NZ_CBCPIL010000031.1"/>
</dbReference>
<evidence type="ECO:0000313" key="2">
    <source>
        <dbReference type="Proteomes" id="UP000238739"/>
    </source>
</evidence>
<reference evidence="1" key="1">
    <citation type="submission" date="2018-01" db="EMBL/GenBank/DDBJ databases">
        <authorList>
            <person name="Chaillou S."/>
        </authorList>
    </citation>
    <scope>NUCLEOTIDE SEQUENCE [LARGE SCALE GENOMIC DNA]</scope>
    <source>
        <strain evidence="1">MFPC41A2801</strain>
    </source>
</reference>
<sequence length="71" mass="8156">MAVDVEKTLVLDMKMSEVFDWSDDKTIVRDALWDHYMESNGRNTDQTAAIMKPYLDMSDADVRAKAEAELK</sequence>
<comment type="caution">
    <text evidence="1">The sequence shown here is derived from an EMBL/GenBank/DDBJ whole genome shotgun (WGS) entry which is preliminary data.</text>
</comment>